<organism evidence="2 3">
    <name type="scientific">Comamonas kerstersii</name>
    <dbReference type="NCBI Taxonomy" id="225992"/>
    <lineage>
        <taxon>Bacteria</taxon>
        <taxon>Pseudomonadati</taxon>
        <taxon>Pseudomonadota</taxon>
        <taxon>Betaproteobacteria</taxon>
        <taxon>Burkholderiales</taxon>
        <taxon>Comamonadaceae</taxon>
        <taxon>Comamonas</taxon>
    </lineage>
</organism>
<proteinExistence type="predicted"/>
<protein>
    <recommendedName>
        <fullName evidence="4">Transposase DDE domain-containing protein</fullName>
    </recommendedName>
</protein>
<gene>
    <name evidence="2" type="ORF">B5M06_06115</name>
</gene>
<evidence type="ECO:0000256" key="1">
    <source>
        <dbReference type="SAM" id="Phobius"/>
    </source>
</evidence>
<reference evidence="2 3" key="1">
    <citation type="submission" date="2017-03" db="EMBL/GenBank/DDBJ databases">
        <title>Rapid Whole Genome Sequencing of Comamonas kerstersii Causing Continuous ambulatory Peritoneal Dialysis-Associated Peritonitis.</title>
        <authorList>
            <person name="Zheng B."/>
        </authorList>
    </citation>
    <scope>NUCLEOTIDE SEQUENCE [LARGE SCALE GENOMIC DNA]</scope>
    <source>
        <strain evidence="2 3">8943</strain>
    </source>
</reference>
<keyword evidence="1" id="KW-0812">Transmembrane</keyword>
<dbReference type="Proteomes" id="UP000242792">
    <property type="component" value="Chromosome"/>
</dbReference>
<dbReference type="EMBL" id="CP020121">
    <property type="protein sequence ID" value="AQZ97899.1"/>
    <property type="molecule type" value="Genomic_DNA"/>
</dbReference>
<evidence type="ECO:0000313" key="2">
    <source>
        <dbReference type="EMBL" id="AQZ97899.1"/>
    </source>
</evidence>
<keyword evidence="1" id="KW-1133">Transmembrane helix</keyword>
<evidence type="ECO:0008006" key="4">
    <source>
        <dbReference type="Google" id="ProtNLM"/>
    </source>
</evidence>
<evidence type="ECO:0000313" key="3">
    <source>
        <dbReference type="Proteomes" id="UP000242792"/>
    </source>
</evidence>
<accession>A0A1V0BD86</accession>
<keyword evidence="1" id="KW-0472">Membrane</keyword>
<name>A0A1V0BD86_9BURK</name>
<sequence>MWVRTLILTKADHGMDRCWLKGQMGDAIHAVLCAAGYNLRWLMRAVVRLGLKGFFARFFISAFLTWLSAAPTGQRKAVDGLKLNFAGPAIYATTPKKT</sequence>
<dbReference type="AlphaFoldDB" id="A0A1V0BD86"/>
<dbReference type="KEGG" id="cke:B5M06_06115"/>
<feature type="transmembrane region" description="Helical" evidence="1">
    <location>
        <begin position="49"/>
        <end position="69"/>
    </location>
</feature>